<dbReference type="EMBL" id="KV921854">
    <property type="protein sequence ID" value="ORE11817.1"/>
    <property type="molecule type" value="Genomic_DNA"/>
</dbReference>
<dbReference type="AlphaFoldDB" id="A0A1X0RID9"/>
<evidence type="ECO:0000313" key="1">
    <source>
        <dbReference type="EMBL" id="ORE11817.1"/>
    </source>
</evidence>
<proteinExistence type="predicted"/>
<dbReference type="VEuPathDB" id="FungiDB:BCV72DRAFT_246588"/>
<evidence type="ECO:0008006" key="2">
    <source>
        <dbReference type="Google" id="ProtNLM"/>
    </source>
</evidence>
<name>A0A1X0RID9_RHIZD</name>
<reference evidence="1" key="1">
    <citation type="journal article" date="2016" name="Proc. Natl. Acad. Sci. U.S.A.">
        <title>Lipid metabolic changes in an early divergent fungus govern the establishment of a mutualistic symbiosis with endobacteria.</title>
        <authorList>
            <person name="Lastovetsky O.A."/>
            <person name="Gaspar M.L."/>
            <person name="Mondo S.J."/>
            <person name="LaButti K.M."/>
            <person name="Sandor L."/>
            <person name="Grigoriev I.V."/>
            <person name="Henry S.A."/>
            <person name="Pawlowska T.E."/>
        </authorList>
    </citation>
    <scope>NUCLEOTIDE SEQUENCE [LARGE SCALE GENOMIC DNA]</scope>
    <source>
        <strain evidence="1">ATCC 52814</strain>
    </source>
</reference>
<protein>
    <recommendedName>
        <fullName evidence="2">Tc1-like transposase DDE domain-containing protein</fullName>
    </recommendedName>
</protein>
<dbReference type="Proteomes" id="UP000242414">
    <property type="component" value="Unassembled WGS sequence"/>
</dbReference>
<organism evidence="1">
    <name type="scientific">Rhizopus microsporus var. microsporus</name>
    <dbReference type="NCBI Taxonomy" id="86635"/>
    <lineage>
        <taxon>Eukaryota</taxon>
        <taxon>Fungi</taxon>
        <taxon>Fungi incertae sedis</taxon>
        <taxon>Mucoromycota</taxon>
        <taxon>Mucoromycotina</taxon>
        <taxon>Mucoromycetes</taxon>
        <taxon>Mucorales</taxon>
        <taxon>Mucorineae</taxon>
        <taxon>Rhizopodaceae</taxon>
        <taxon>Rhizopus</taxon>
    </lineage>
</organism>
<gene>
    <name evidence="1" type="ORF">BCV72DRAFT_246588</name>
</gene>
<accession>A0A1X0RID9</accession>
<sequence length="298" mass="34396">MNFQIFFEDGHGNAVDEYGRPEPMVYIIDEERYALETVSSHTQYLHNQPQENNFDVGSVTDGDAKDDPDACMKEASSKRAYTLYTDQGKVRFFKLVFEKVMSASAAAKQLAQMCKTDPDSIFIKHKKTGRSRILHEEHNPSAVLEQVMEQLLQKLQDLKVSKSTVYNFARTECNLSLKKAQFQPERFDWVHKWKCTDMDFRTNCIFLDESAFHINLKHTQITTILGAISALGLLKYSLRLPQLPAKKRKREGYAEQTSIGTVTVHYFSFLKATMDKMDHADTSRYLRGKLYIIIFLHN</sequence>